<reference evidence="4" key="1">
    <citation type="journal article" date="2018" name="Nat. Microbiol.">
        <title>Leveraging single-cell genomics to expand the fungal tree of life.</title>
        <authorList>
            <person name="Ahrendt S.R."/>
            <person name="Quandt C.A."/>
            <person name="Ciobanu D."/>
            <person name="Clum A."/>
            <person name="Salamov A."/>
            <person name="Andreopoulos B."/>
            <person name="Cheng J.F."/>
            <person name="Woyke T."/>
            <person name="Pelin A."/>
            <person name="Henrissat B."/>
            <person name="Reynolds N.K."/>
            <person name="Benny G.L."/>
            <person name="Smith M.E."/>
            <person name="James T.Y."/>
            <person name="Grigoriev I.V."/>
        </authorList>
    </citation>
    <scope>NUCLEOTIDE SEQUENCE [LARGE SCALE GENOMIC DNA]</scope>
    <source>
        <strain evidence="4">ATCC 52028</strain>
    </source>
</reference>
<keyword evidence="1" id="KW-0945">Host-virus interaction</keyword>
<feature type="region of interest" description="Disordered" evidence="2">
    <location>
        <begin position="1"/>
        <end position="25"/>
    </location>
</feature>
<feature type="compositionally biased region" description="Pro residues" evidence="2">
    <location>
        <begin position="1615"/>
        <end position="1628"/>
    </location>
</feature>
<feature type="compositionally biased region" description="Low complexity" evidence="2">
    <location>
        <begin position="902"/>
        <end position="918"/>
    </location>
</feature>
<protein>
    <recommendedName>
        <fullName evidence="5">Mediator of RNA polymerase II transcription subunit 13</fullName>
    </recommendedName>
</protein>
<feature type="compositionally biased region" description="Basic and acidic residues" evidence="2">
    <location>
        <begin position="516"/>
        <end position="543"/>
    </location>
</feature>
<dbReference type="PANTHER" id="PTHR13037:SF24">
    <property type="entry name" value="POLYCOMB PROTEIN PCL-RELATED"/>
    <property type="match status" value="1"/>
</dbReference>
<feature type="region of interest" description="Disordered" evidence="2">
    <location>
        <begin position="43"/>
        <end position="103"/>
    </location>
</feature>
<feature type="compositionally biased region" description="Low complexity" evidence="2">
    <location>
        <begin position="1080"/>
        <end position="1094"/>
    </location>
</feature>
<accession>A0A4P9XE19</accession>
<feature type="compositionally biased region" description="Low complexity" evidence="2">
    <location>
        <begin position="725"/>
        <end position="746"/>
    </location>
</feature>
<feature type="region of interest" description="Disordered" evidence="2">
    <location>
        <begin position="1060"/>
        <end position="1094"/>
    </location>
</feature>
<sequence>MARPMSAPEPVDPAADVYGTTNLVPISDQPRITWARYVLRPATIDRPHGGDGDDDDGHGDGGTGETIAAARRLPPPSPPPSPPSPSPGTAAPPPPPAPPAGGAAWLLQYQRDCLAHGHLAFVEAASSTHAAASVAASEPAAGKTSQAAPTSRPPVLWLFALDGMPPPPPPPIPPPPPSPPAAARSTPALATPWIVPRRPETEGAITGALLRRAAAAAAAAAPAAVGDAGPEPARDADALHAALRSFERAWLLRLDGQLAGRGLVRFGHVLYWPGYACRLHVVLSDRRVLVALHGGRSRALARLRRPTLADEARLAAPDAAAAGAGPEGVAPAAIDPVPVVLSPSGRAAVLAPRLNSARGDRHPLRRQLQRCIAGLLGGDIAVGPGEPDDAAPDDDARADAWVAVRLPNGQTMMYPRDHTYLDAARALPPSLSPPLPLPHDADALPPARASRLLAASLDLDMQLAPALLDVLLQLDHAHDAAAMAAAATAAAVASAGSGSAHDASLQTKPAIAKTKTKSEKGGAVKRVKLDVAEPKKPKADAKAKGKAAKRKPAKPGTKGKTEDAGPMKSEPGTAAAASDAVAMSAATSAPASAATSGPASATAAHPSDADAPRPGRRPAGGGGGDDGDHGPHGAHGGPASAASVTETKRGSAASEADLSMTDGLMAVPHDGLSHGPSLEDLGLRRDPAENMTSLDQVERLGNLDLEQVGDMDFDFFEDDAAEAPAAVPAPAAAAAAASTSPMAGATTVKAEPVDAADDAAGDADDDDADAVEPADAAEAADDLEDADANTDGAGDDAASAPPALSRPSSAEHDTLTDSSVADEIAPTPAPITPGPFQSFSPAAHTPAYMGASTPQAPQHADTPYGGEAAPTPVGLAWAADDGAATADVPTPASYGLPGMTPSAAPASQDAETAAAATPAPRPSDSDGVYDGGGGVVLLPDAWQSHRGDRIALVAQLTPADDVPPQWHGFDVASPAWDLPCRYRPRRAAGRVLSKGPFPELHNRYAVADDGGRGGTAPCAATAAAARGAETAETRAMVAAAAELDRMAAAVLATLSATPAASWAPGDTTAAVRPDGDPSGAPAAASAPPLKPALTPTATTTALRVAPTAAALALYAEHVALMRFLHPSRHEDDDGPAIARGATTAADPAWGGGFPLLVPSSPCDHDASASWTLFTRLLPVLPTRDRVAVRWVAAEPGRAAGGGSNSSSSSSAGGDALATLPTPWTWLRLAGRVTTARATLHRLWPKVCAAPLDGRRHVRCIALGGVPRPDLAAPYIALARELAGSWSHWGLGTFDLPDADRFLTVDFRALLAAFHTAPAPAARAALFAPYQAPLAALFRLLFADGTAVAAPEGAAAGADPGAGPGAPDLVVLMACSHLDLAVCTEVSAFWRQLCEMVWISQQPAAAATAASTTPMTAMPQPRVTLQLLPEWFLRYHVYMAPSQLMPLWFGLYRRLGSTRRAMDARFGRRAFTSLPAAHPHAHAHPHADAADAAASPAFADLFPDIRCPTALASPYTMNVPGGMDDPMSGGSAATLGRGAKPRARSQPLQYTFVGRAETLLQPPSLLFVAFATPSTPDGVGCISWCDARGDLVALDAVAWSPPAAAAAAAATTPKTTAPPPPPPPPPPASPDDAAPYAHALRHVWVKTCRLLERYQGEYHVVFLQISAAHPSCNPVAARCWDALQAVIFGAGDVAAAAAAATPAAAAEADRRIPVPLPRRHLVAISFVTWSQPEFLALATPPARGELNATLRHSALEAPATPRDGSRAALPEVPMPGAVAAVLTAVDAAAGVAVALDDPVDSFLFADLAGLTPARGSLDTEIDSGNGSHGGGGIASRPRYALATSYMAVGSDLYQIDLDRHVALRDDAVGVSAAPSPVGTGPSERMGSRQMWTQLTQQYGRALHQLKWLHLARGTEPNKRASSLDERLPWNIAILVNE</sequence>
<evidence type="ECO:0000313" key="4">
    <source>
        <dbReference type="Proteomes" id="UP000274922"/>
    </source>
</evidence>
<feature type="compositionally biased region" description="Basic residues" evidence="2">
    <location>
        <begin position="544"/>
        <end position="553"/>
    </location>
</feature>
<gene>
    <name evidence="3" type="ORF">CXG81DRAFT_16711</name>
</gene>
<evidence type="ECO:0000313" key="3">
    <source>
        <dbReference type="EMBL" id="RKP03738.1"/>
    </source>
</evidence>
<feature type="compositionally biased region" description="Acidic residues" evidence="2">
    <location>
        <begin position="754"/>
        <end position="772"/>
    </location>
</feature>
<keyword evidence="4" id="KW-1185">Reference proteome</keyword>
<dbReference type="PANTHER" id="PTHR13037">
    <property type="entry name" value="FORMIN"/>
    <property type="match status" value="1"/>
</dbReference>
<feature type="region of interest" description="Disordered" evidence="2">
    <location>
        <begin position="888"/>
        <end position="931"/>
    </location>
</feature>
<feature type="compositionally biased region" description="Low complexity" evidence="2">
    <location>
        <begin position="789"/>
        <end position="808"/>
    </location>
</feature>
<feature type="compositionally biased region" description="Pro residues" evidence="2">
    <location>
        <begin position="164"/>
        <end position="180"/>
    </location>
</feature>
<feature type="compositionally biased region" description="Pro residues" evidence="2">
    <location>
        <begin position="73"/>
        <end position="99"/>
    </location>
</feature>
<dbReference type="EMBL" id="ML014118">
    <property type="protein sequence ID" value="RKP03738.1"/>
    <property type="molecule type" value="Genomic_DNA"/>
</dbReference>
<proteinExistence type="predicted"/>
<feature type="region of interest" description="Disordered" evidence="2">
    <location>
        <begin position="725"/>
        <end position="873"/>
    </location>
</feature>
<organism evidence="3 4">
    <name type="scientific">Caulochytrium protostelioides</name>
    <dbReference type="NCBI Taxonomy" id="1555241"/>
    <lineage>
        <taxon>Eukaryota</taxon>
        <taxon>Fungi</taxon>
        <taxon>Fungi incertae sedis</taxon>
        <taxon>Chytridiomycota</taxon>
        <taxon>Chytridiomycota incertae sedis</taxon>
        <taxon>Chytridiomycetes</taxon>
        <taxon>Caulochytriales</taxon>
        <taxon>Caulochytriaceae</taxon>
        <taxon>Caulochytrium</taxon>
    </lineage>
</organism>
<name>A0A4P9XE19_9FUNG</name>
<evidence type="ECO:0000256" key="1">
    <source>
        <dbReference type="ARBA" id="ARBA00022581"/>
    </source>
</evidence>
<feature type="region of interest" description="Disordered" evidence="2">
    <location>
        <begin position="158"/>
        <end position="185"/>
    </location>
</feature>
<dbReference type="Proteomes" id="UP000274922">
    <property type="component" value="Unassembled WGS sequence"/>
</dbReference>
<feature type="region of interest" description="Disordered" evidence="2">
    <location>
        <begin position="1606"/>
        <end position="1632"/>
    </location>
</feature>
<feature type="compositionally biased region" description="Low complexity" evidence="2">
    <location>
        <begin position="573"/>
        <end position="606"/>
    </location>
</feature>
<evidence type="ECO:0000256" key="2">
    <source>
        <dbReference type="SAM" id="MobiDB-lite"/>
    </source>
</evidence>
<evidence type="ECO:0008006" key="5">
    <source>
        <dbReference type="Google" id="ProtNLM"/>
    </source>
</evidence>
<feature type="compositionally biased region" description="Acidic residues" evidence="2">
    <location>
        <begin position="778"/>
        <end position="788"/>
    </location>
</feature>
<feature type="region of interest" description="Disordered" evidence="2">
    <location>
        <begin position="498"/>
        <end position="683"/>
    </location>
</feature>